<dbReference type="EMBL" id="FUZZ01000001">
    <property type="protein sequence ID" value="SKC95070.1"/>
    <property type="molecule type" value="Genomic_DNA"/>
</dbReference>
<proteinExistence type="predicted"/>
<dbReference type="RefSeq" id="WP_079467569.1">
    <property type="nucleotide sequence ID" value="NZ_FUZZ01000001.1"/>
</dbReference>
<feature type="chain" id="PRO_5013069602" evidence="1">
    <location>
        <begin position="21"/>
        <end position="191"/>
    </location>
</feature>
<gene>
    <name evidence="2" type="ORF">SAMN05660461_0215</name>
</gene>
<evidence type="ECO:0000256" key="1">
    <source>
        <dbReference type="SAM" id="SignalP"/>
    </source>
</evidence>
<dbReference type="Proteomes" id="UP000190166">
    <property type="component" value="Unassembled WGS sequence"/>
</dbReference>
<keyword evidence="3" id="KW-1185">Reference proteome</keyword>
<evidence type="ECO:0000313" key="2">
    <source>
        <dbReference type="EMBL" id="SKC95070.1"/>
    </source>
</evidence>
<evidence type="ECO:0000313" key="3">
    <source>
        <dbReference type="Proteomes" id="UP000190166"/>
    </source>
</evidence>
<sequence length="191" mass="22315">MKNLLLLLASSLFTISTAMAQKDSSGIYQTATDFQHKKLTYAINYKTEKHKISTNILFDGNEIKIKHDGRSYTMDKDATYGFKDTKGNVFRFVDRKEYRVLNPEETILIYEFKHLAHSPKESEKYQPEYFFSKDAASAPQPLTKANLKAASPNNHKFHHALDLQFRKDEELIEYDSYHKIYKLNQVYTDNQ</sequence>
<dbReference type="AlphaFoldDB" id="A0A1T5N3M9"/>
<keyword evidence="1" id="KW-0732">Signal</keyword>
<name>A0A1T5N3M9_9BACT</name>
<accession>A0A1T5N3M9</accession>
<feature type="signal peptide" evidence="1">
    <location>
        <begin position="1"/>
        <end position="20"/>
    </location>
</feature>
<protein>
    <submittedName>
        <fullName evidence="2">Uncharacterized protein</fullName>
    </submittedName>
</protein>
<reference evidence="2 3" key="1">
    <citation type="submission" date="2017-02" db="EMBL/GenBank/DDBJ databases">
        <authorList>
            <person name="Peterson S.W."/>
        </authorList>
    </citation>
    <scope>NUCLEOTIDE SEQUENCE [LARGE SCALE GENOMIC DNA]</scope>
    <source>
        <strain evidence="2 3">DSM 18108</strain>
    </source>
</reference>
<organism evidence="2 3">
    <name type="scientific">Chitinophaga ginsengisegetis</name>
    <dbReference type="NCBI Taxonomy" id="393003"/>
    <lineage>
        <taxon>Bacteria</taxon>
        <taxon>Pseudomonadati</taxon>
        <taxon>Bacteroidota</taxon>
        <taxon>Chitinophagia</taxon>
        <taxon>Chitinophagales</taxon>
        <taxon>Chitinophagaceae</taxon>
        <taxon>Chitinophaga</taxon>
    </lineage>
</organism>